<dbReference type="RefSeq" id="WP_125082964.1">
    <property type="nucleotide sequence ID" value="NZ_CP034248.1"/>
</dbReference>
<evidence type="ECO:0000313" key="1">
    <source>
        <dbReference type="EMBL" id="AZK46920.1"/>
    </source>
</evidence>
<keyword evidence="2" id="KW-1185">Reference proteome</keyword>
<proteinExistence type="predicted"/>
<dbReference type="Proteomes" id="UP000273145">
    <property type="component" value="Chromosome"/>
</dbReference>
<reference evidence="1 2" key="1">
    <citation type="submission" date="2018-11" db="EMBL/GenBank/DDBJ databases">
        <title>Genome sequencing of Paenibacillus lentus DSM25539(T).</title>
        <authorList>
            <person name="Kook J.-K."/>
            <person name="Park S.-N."/>
            <person name="Lim Y.K."/>
        </authorList>
    </citation>
    <scope>NUCLEOTIDE SEQUENCE [LARGE SCALE GENOMIC DNA]</scope>
    <source>
        <strain evidence="1 2">DSM 25539</strain>
    </source>
</reference>
<gene>
    <name evidence="1" type="ORF">EIM92_12765</name>
</gene>
<organism evidence="1 2">
    <name type="scientific">Paenibacillus lentus</name>
    <dbReference type="NCBI Taxonomy" id="1338368"/>
    <lineage>
        <taxon>Bacteria</taxon>
        <taxon>Bacillati</taxon>
        <taxon>Bacillota</taxon>
        <taxon>Bacilli</taxon>
        <taxon>Bacillales</taxon>
        <taxon>Paenibacillaceae</taxon>
        <taxon>Paenibacillus</taxon>
    </lineage>
</organism>
<dbReference type="EMBL" id="CP034248">
    <property type="protein sequence ID" value="AZK46920.1"/>
    <property type="molecule type" value="Genomic_DNA"/>
</dbReference>
<dbReference type="KEGG" id="plen:EIM92_12765"/>
<name>A0A3S8RVT1_9BACL</name>
<sequence>MFIDKIHEGQEHQMKWVYFNKLYRTKFQAGCLAKRLVQDGWIYGFEEMREVEIFRSRKGKYGVRFIP</sequence>
<dbReference type="AlphaFoldDB" id="A0A3S8RVT1"/>
<evidence type="ECO:0000313" key="2">
    <source>
        <dbReference type="Proteomes" id="UP000273145"/>
    </source>
</evidence>
<accession>A0A3S8RVT1</accession>
<protein>
    <submittedName>
        <fullName evidence="1">Uncharacterized protein</fullName>
    </submittedName>
</protein>
<dbReference type="OrthoDB" id="2376918at2"/>